<evidence type="ECO:0000259" key="4">
    <source>
        <dbReference type="Pfam" id="PF23069"/>
    </source>
</evidence>
<feature type="compositionally biased region" description="Polar residues" evidence="1">
    <location>
        <begin position="542"/>
        <end position="568"/>
    </location>
</feature>
<evidence type="ECO:0000256" key="1">
    <source>
        <dbReference type="SAM" id="MobiDB-lite"/>
    </source>
</evidence>
<keyword evidence="3" id="KW-0732">Signal</keyword>
<feature type="chain" id="PRO_5043008455" description="DUF7042 domain-containing protein" evidence="3">
    <location>
        <begin position="21"/>
        <end position="691"/>
    </location>
</feature>
<organism evidence="5 6">
    <name type="scientific">Patella caerulea</name>
    <name type="common">Rayed Mediterranean limpet</name>
    <dbReference type="NCBI Taxonomy" id="87958"/>
    <lineage>
        <taxon>Eukaryota</taxon>
        <taxon>Metazoa</taxon>
        <taxon>Spiralia</taxon>
        <taxon>Lophotrochozoa</taxon>
        <taxon>Mollusca</taxon>
        <taxon>Gastropoda</taxon>
        <taxon>Patellogastropoda</taxon>
        <taxon>Patelloidea</taxon>
        <taxon>Patellidae</taxon>
        <taxon>Patella</taxon>
    </lineage>
</organism>
<evidence type="ECO:0000256" key="3">
    <source>
        <dbReference type="SAM" id="SignalP"/>
    </source>
</evidence>
<feature type="compositionally biased region" description="Basic and acidic residues" evidence="1">
    <location>
        <begin position="531"/>
        <end position="541"/>
    </location>
</feature>
<gene>
    <name evidence="5" type="ORF">SNE40_020999</name>
</gene>
<evidence type="ECO:0000313" key="6">
    <source>
        <dbReference type="Proteomes" id="UP001347796"/>
    </source>
</evidence>
<accession>A0AAN8G9J8</accession>
<reference evidence="5 6" key="1">
    <citation type="submission" date="2024-01" db="EMBL/GenBank/DDBJ databases">
        <title>The genome of the rayed Mediterranean limpet Patella caerulea (Linnaeus, 1758).</title>
        <authorList>
            <person name="Anh-Thu Weber A."/>
            <person name="Halstead-Nussloch G."/>
        </authorList>
    </citation>
    <scope>NUCLEOTIDE SEQUENCE [LARGE SCALE GENOMIC DNA]</scope>
    <source>
        <strain evidence="5">AATW-2023a</strain>
        <tissue evidence="5">Whole specimen</tissue>
    </source>
</reference>
<dbReference type="Pfam" id="PF23069">
    <property type="entry name" value="DUF7042"/>
    <property type="match status" value="1"/>
</dbReference>
<dbReference type="Proteomes" id="UP001347796">
    <property type="component" value="Unassembled WGS sequence"/>
</dbReference>
<feature type="domain" description="DUF7042" evidence="4">
    <location>
        <begin position="157"/>
        <end position="272"/>
    </location>
</feature>
<sequence length="691" mass="75222">MKNYFYVLFVCFLVWKKTSGTCTLPTDLVGTWMSSSKGSIAFTSSSSISGYPISNFGLFDFNCTDSYGTKLVLKSSAFSYLGLQWEAYLCLDLTSVSSYLYTYYLGSVPETDAQNERVKIFVLGVNPSASTVCDRTDSNDIGTYDVLLKNDSTSAMISCPTSLQAYWSYTIDSGNGTDCVNDSYLDVCSDDKTLSFNYTRCNSNVGYSAEGSLSCLHESTNGTSSYLTLYNNDNNTDEATTYRFTCLVYEVTSIGVSMTQYPRACLTNQTTQSVTSPGATILLSNKVSCPTTVEVVASASLSWVYAVVGLLVLILLIFVGIGAYKAWKKYGESADGLRGVKVDKEPFADKVDGPSPEGEDVPQDVLTLLEKENSLPTEAADKSGDVHLTITSPMPSSRDAETPGPHPGEIPGSVVDYHTVGGISHPSSPKPGKNVKMSPRTPRGGIVPKGSVSPLGNKPSPRTPQGATVKPLKAKSLLVKSEGPATSEMARGRRLPPISENSAGSKLKRSQTTKSGKWKPGQKGTVTPVTKKSETEKDQRRNSITSITSRESADSSTGARPKSRSVSFRQDVEAKKRAKRLRSQNSSNPMEDDDQYLPPNIAPIKITRVDIPALSHRASESDMKIQEIDSSSTNYTKQLVWSTGQEVDDSMSAVKIRKVWLEPEDPTEEIWAKVSSLWRIGQTWMDRTVNL</sequence>
<evidence type="ECO:0000313" key="5">
    <source>
        <dbReference type="EMBL" id="KAK6168475.1"/>
    </source>
</evidence>
<proteinExistence type="predicted"/>
<dbReference type="EMBL" id="JAZGQO010000016">
    <property type="protein sequence ID" value="KAK6168475.1"/>
    <property type="molecule type" value="Genomic_DNA"/>
</dbReference>
<name>A0AAN8G9J8_PATCE</name>
<feature type="signal peptide" evidence="3">
    <location>
        <begin position="1"/>
        <end position="20"/>
    </location>
</feature>
<comment type="caution">
    <text evidence="5">The sequence shown here is derived from an EMBL/GenBank/DDBJ whole genome shotgun (WGS) entry which is preliminary data.</text>
</comment>
<keyword evidence="6" id="KW-1185">Reference proteome</keyword>
<dbReference type="AlphaFoldDB" id="A0AAN8G9J8"/>
<feature type="transmembrane region" description="Helical" evidence="2">
    <location>
        <begin position="303"/>
        <end position="324"/>
    </location>
</feature>
<dbReference type="InterPro" id="IPR055470">
    <property type="entry name" value="DUF7042"/>
</dbReference>
<protein>
    <recommendedName>
        <fullName evidence="4">DUF7042 domain-containing protein</fullName>
    </recommendedName>
</protein>
<feature type="region of interest" description="Disordered" evidence="1">
    <location>
        <begin position="375"/>
        <end position="598"/>
    </location>
</feature>
<keyword evidence="2" id="KW-0812">Transmembrane</keyword>
<keyword evidence="2" id="KW-0472">Membrane</keyword>
<feature type="compositionally biased region" description="Basic and acidic residues" evidence="1">
    <location>
        <begin position="375"/>
        <end position="385"/>
    </location>
</feature>
<evidence type="ECO:0000256" key="2">
    <source>
        <dbReference type="SAM" id="Phobius"/>
    </source>
</evidence>
<keyword evidence="2" id="KW-1133">Transmembrane helix</keyword>